<comment type="caution">
    <text evidence="6">The sequence shown here is derived from an EMBL/GenBank/DDBJ whole genome shotgun (WGS) entry which is preliminary data.</text>
</comment>
<dbReference type="Gene3D" id="1.10.10.10">
    <property type="entry name" value="Winged helix-like DNA-binding domain superfamily/Winged helix DNA-binding domain"/>
    <property type="match status" value="1"/>
</dbReference>
<dbReference type="Pfam" id="PF03466">
    <property type="entry name" value="LysR_substrate"/>
    <property type="match status" value="1"/>
</dbReference>
<dbReference type="Proteomes" id="UP001181622">
    <property type="component" value="Unassembled WGS sequence"/>
</dbReference>
<dbReference type="PROSITE" id="PS50931">
    <property type="entry name" value="HTH_LYSR"/>
    <property type="match status" value="1"/>
</dbReference>
<evidence type="ECO:0000313" key="6">
    <source>
        <dbReference type="EMBL" id="MDR4306686.1"/>
    </source>
</evidence>
<reference evidence="6" key="1">
    <citation type="submission" date="2020-10" db="EMBL/GenBank/DDBJ databases">
        <authorList>
            <person name="Abbas A."/>
            <person name="Razzaq R."/>
            <person name="Waqas M."/>
            <person name="Abbas N."/>
            <person name="Nielsen T.K."/>
            <person name="Hansen L.H."/>
            <person name="Hussain S."/>
            <person name="Shahid M."/>
        </authorList>
    </citation>
    <scope>NUCLEOTIDE SEQUENCE</scope>
    <source>
        <strain evidence="6">S14</strain>
    </source>
</reference>
<dbReference type="Pfam" id="PF00126">
    <property type="entry name" value="HTH_1"/>
    <property type="match status" value="1"/>
</dbReference>
<keyword evidence="2" id="KW-0805">Transcription regulation</keyword>
<dbReference type="InterPro" id="IPR036390">
    <property type="entry name" value="WH_DNA-bd_sf"/>
</dbReference>
<organism evidence="6 7">
    <name type="scientific">Chelatococcus sambhunathii</name>
    <dbReference type="NCBI Taxonomy" id="363953"/>
    <lineage>
        <taxon>Bacteria</taxon>
        <taxon>Pseudomonadati</taxon>
        <taxon>Pseudomonadota</taxon>
        <taxon>Alphaproteobacteria</taxon>
        <taxon>Hyphomicrobiales</taxon>
        <taxon>Chelatococcaceae</taxon>
        <taxon>Chelatococcus</taxon>
    </lineage>
</organism>
<dbReference type="InterPro" id="IPR000847">
    <property type="entry name" value="LysR_HTH_N"/>
</dbReference>
<evidence type="ECO:0000256" key="2">
    <source>
        <dbReference type="ARBA" id="ARBA00023015"/>
    </source>
</evidence>
<dbReference type="EMBL" id="JADBEO010000014">
    <property type="protein sequence ID" value="MDR4306686.1"/>
    <property type="molecule type" value="Genomic_DNA"/>
</dbReference>
<proteinExistence type="inferred from homology"/>
<evidence type="ECO:0000313" key="7">
    <source>
        <dbReference type="Proteomes" id="UP001181622"/>
    </source>
</evidence>
<evidence type="ECO:0000256" key="1">
    <source>
        <dbReference type="ARBA" id="ARBA00009437"/>
    </source>
</evidence>
<evidence type="ECO:0000259" key="5">
    <source>
        <dbReference type="PROSITE" id="PS50931"/>
    </source>
</evidence>
<dbReference type="SUPFAM" id="SSF53850">
    <property type="entry name" value="Periplasmic binding protein-like II"/>
    <property type="match status" value="1"/>
</dbReference>
<dbReference type="InterPro" id="IPR050176">
    <property type="entry name" value="LTTR"/>
</dbReference>
<dbReference type="InterPro" id="IPR005119">
    <property type="entry name" value="LysR_subst-bd"/>
</dbReference>
<dbReference type="RefSeq" id="WP_309390785.1">
    <property type="nucleotide sequence ID" value="NZ_JADBEO010000014.1"/>
</dbReference>
<keyword evidence="7" id="KW-1185">Reference proteome</keyword>
<dbReference type="PANTHER" id="PTHR30579">
    <property type="entry name" value="TRANSCRIPTIONAL REGULATOR"/>
    <property type="match status" value="1"/>
</dbReference>
<evidence type="ECO:0000256" key="3">
    <source>
        <dbReference type="ARBA" id="ARBA00023125"/>
    </source>
</evidence>
<gene>
    <name evidence="6" type="ORF">IHQ68_08655</name>
</gene>
<feature type="domain" description="HTH lysR-type" evidence="5">
    <location>
        <begin position="2"/>
        <end position="59"/>
    </location>
</feature>
<keyword evidence="3" id="KW-0238">DNA-binding</keyword>
<comment type="similarity">
    <text evidence="1">Belongs to the LysR transcriptional regulatory family.</text>
</comment>
<accession>A0ABU1DEY3</accession>
<dbReference type="PANTHER" id="PTHR30579:SF7">
    <property type="entry name" value="HTH-TYPE TRANSCRIPTIONAL REGULATOR LRHA-RELATED"/>
    <property type="match status" value="1"/>
</dbReference>
<dbReference type="Gene3D" id="3.40.190.10">
    <property type="entry name" value="Periplasmic binding protein-like II"/>
    <property type="match status" value="2"/>
</dbReference>
<sequence>MLDIQSVRLFVLAVELGNLTRAAEAAGTVQPVVSQRLKQLESQLGRRLLERTPRFVRPTADGAAFLERAKSLLAAHDSALAFREGPSIRFSIGASEQALGVRLEEALRLVRAALPPSAAIEVRMGRSQDIRARFDEGEFDAAVIRREGGGSEGEVIGTDPLGWRASEAFSAPAGEPLPLATLGAPCSVRAVAIRALDQAGRPWREAFLGGSCAVLLAGVQAGLGVAPLGRASAGGAPDLGPALGLPALPVSDIVLFARTRSPEISAAVRALAAGVKTALR</sequence>
<dbReference type="PRINTS" id="PR00039">
    <property type="entry name" value="HTHLYSR"/>
</dbReference>
<evidence type="ECO:0000256" key="4">
    <source>
        <dbReference type="ARBA" id="ARBA00023163"/>
    </source>
</evidence>
<dbReference type="InterPro" id="IPR036388">
    <property type="entry name" value="WH-like_DNA-bd_sf"/>
</dbReference>
<protein>
    <submittedName>
        <fullName evidence="6">LysR family transcriptional regulator</fullName>
    </submittedName>
</protein>
<name>A0ABU1DEY3_9HYPH</name>
<keyword evidence="4" id="KW-0804">Transcription</keyword>
<dbReference type="SUPFAM" id="SSF46785">
    <property type="entry name" value="Winged helix' DNA-binding domain"/>
    <property type="match status" value="1"/>
</dbReference>